<dbReference type="PRINTS" id="PR00385">
    <property type="entry name" value="P450"/>
</dbReference>
<dbReference type="GO" id="GO:0016020">
    <property type="term" value="C:membrane"/>
    <property type="evidence" value="ECO:0007669"/>
    <property type="project" value="UniProtKB-SubCell"/>
</dbReference>
<dbReference type="GO" id="GO:0005506">
    <property type="term" value="F:iron ion binding"/>
    <property type="evidence" value="ECO:0007669"/>
    <property type="project" value="InterPro"/>
</dbReference>
<name>A0A166RGV6_9AGAM</name>
<dbReference type="InterPro" id="IPR002403">
    <property type="entry name" value="Cyt_P450_E_grp-IV"/>
</dbReference>
<keyword evidence="16" id="KW-1185">Reference proteome</keyword>
<feature type="transmembrane region" description="Helical" evidence="14">
    <location>
        <begin position="7"/>
        <end position="28"/>
    </location>
</feature>
<gene>
    <name evidence="15" type="ORF">FIBSPDRAFT_729506</name>
</gene>
<dbReference type="GO" id="GO:0020037">
    <property type="term" value="F:heme binding"/>
    <property type="evidence" value="ECO:0007669"/>
    <property type="project" value="InterPro"/>
</dbReference>
<evidence type="ECO:0000256" key="13">
    <source>
        <dbReference type="PIRSR" id="PIRSR602403-1"/>
    </source>
</evidence>
<evidence type="ECO:0000256" key="8">
    <source>
        <dbReference type="ARBA" id="ARBA00022989"/>
    </source>
</evidence>
<evidence type="ECO:0000256" key="2">
    <source>
        <dbReference type="ARBA" id="ARBA00004370"/>
    </source>
</evidence>
<dbReference type="CDD" id="cd11069">
    <property type="entry name" value="CYP_FUM15-like"/>
    <property type="match status" value="1"/>
</dbReference>
<evidence type="ECO:0000313" key="16">
    <source>
        <dbReference type="Proteomes" id="UP000076532"/>
    </source>
</evidence>
<organism evidence="15 16">
    <name type="scientific">Athelia psychrophila</name>
    <dbReference type="NCBI Taxonomy" id="1759441"/>
    <lineage>
        <taxon>Eukaryota</taxon>
        <taxon>Fungi</taxon>
        <taxon>Dikarya</taxon>
        <taxon>Basidiomycota</taxon>
        <taxon>Agaricomycotina</taxon>
        <taxon>Agaricomycetes</taxon>
        <taxon>Agaricomycetidae</taxon>
        <taxon>Atheliales</taxon>
        <taxon>Atheliaceae</taxon>
        <taxon>Athelia</taxon>
    </lineage>
</organism>
<dbReference type="SUPFAM" id="SSF48264">
    <property type="entry name" value="Cytochrome P450"/>
    <property type="match status" value="1"/>
</dbReference>
<comment type="pathway">
    <text evidence="3">Secondary metabolite biosynthesis; terpenoid biosynthesis.</text>
</comment>
<keyword evidence="7 13" id="KW-0479">Metal-binding</keyword>
<dbReference type="InterPro" id="IPR050121">
    <property type="entry name" value="Cytochrome_P450_monoxygenase"/>
</dbReference>
<protein>
    <submittedName>
        <fullName evidence="15">Cytochrome P450</fullName>
    </submittedName>
</protein>
<keyword evidence="9" id="KW-0560">Oxidoreductase</keyword>
<evidence type="ECO:0000256" key="1">
    <source>
        <dbReference type="ARBA" id="ARBA00001971"/>
    </source>
</evidence>
<evidence type="ECO:0000256" key="3">
    <source>
        <dbReference type="ARBA" id="ARBA00004721"/>
    </source>
</evidence>
<dbReference type="InterPro" id="IPR036396">
    <property type="entry name" value="Cyt_P450_sf"/>
</dbReference>
<sequence length="541" mass="59937">MYKISEFILAMGGTFLAVFLVKVAAFIWHQVTTVKRQMRGPKAKSWIFGCYDSFASADNAEVDEKWIEQFGPTFKYHAFLNVTRLFTLDPRALAHILQHDAIYEKPEPVRWALSRTLGQGVLFVEGEQHKVQRRIMNPAFGPVQVRELTEIFMEKACQLRDIWSGEITKNAPPAPAPPTARIEVMGYLSRATLDIIGKAGFNYEFNALHPISKDNELSGAFARLFKAAGSNKVLGFLQAWFPIFRAIPTSQGRAIADARDTMSRIGTKLLDDAHAAAAAGDVGDGGRDLLSLLVKANTDPALPADQRMADSDVLAQVPTFLVAGHETTSTATTWALFALTQSPDVQALLRDELLAADLGDSPSMDDLNALPYLDRVVREVLRLHSPIPRTVRVAKATDEIPCATAWVDKKGVERHTIRVTKGDSIAIPIRALNRSTAVWGEDALEFKPERWEKVPEGATHVPGIWGHQLSFLAGPRACIGYRFSLVEIKALLYTLVRAFEFELAVAPEDVVSRSTAVQRPYVRTEMEKGMQLPLIVRPVVQ</sequence>
<evidence type="ECO:0000256" key="7">
    <source>
        <dbReference type="ARBA" id="ARBA00022723"/>
    </source>
</evidence>
<dbReference type="Gene3D" id="1.10.630.10">
    <property type="entry name" value="Cytochrome P450"/>
    <property type="match status" value="1"/>
</dbReference>
<evidence type="ECO:0000256" key="11">
    <source>
        <dbReference type="ARBA" id="ARBA00023033"/>
    </source>
</evidence>
<comment type="cofactor">
    <cofactor evidence="1 13">
        <name>heme</name>
        <dbReference type="ChEBI" id="CHEBI:30413"/>
    </cofactor>
</comment>
<comment type="subcellular location">
    <subcellularLocation>
        <location evidence="2">Membrane</location>
    </subcellularLocation>
</comment>
<dbReference type="PANTHER" id="PTHR24305:SF166">
    <property type="entry name" value="CYTOCHROME P450 12A4, MITOCHONDRIAL-RELATED"/>
    <property type="match status" value="1"/>
</dbReference>
<keyword evidence="6 14" id="KW-0812">Transmembrane</keyword>
<reference evidence="15 16" key="1">
    <citation type="journal article" date="2016" name="Mol. Biol. Evol.">
        <title>Comparative Genomics of Early-Diverging Mushroom-Forming Fungi Provides Insights into the Origins of Lignocellulose Decay Capabilities.</title>
        <authorList>
            <person name="Nagy L.G."/>
            <person name="Riley R."/>
            <person name="Tritt A."/>
            <person name="Adam C."/>
            <person name="Daum C."/>
            <person name="Floudas D."/>
            <person name="Sun H."/>
            <person name="Yadav J.S."/>
            <person name="Pangilinan J."/>
            <person name="Larsson K.H."/>
            <person name="Matsuura K."/>
            <person name="Barry K."/>
            <person name="Labutti K."/>
            <person name="Kuo R."/>
            <person name="Ohm R.A."/>
            <person name="Bhattacharya S.S."/>
            <person name="Shirouzu T."/>
            <person name="Yoshinaga Y."/>
            <person name="Martin F.M."/>
            <person name="Grigoriev I.V."/>
            <person name="Hibbett D.S."/>
        </authorList>
    </citation>
    <scope>NUCLEOTIDE SEQUENCE [LARGE SCALE GENOMIC DNA]</scope>
    <source>
        <strain evidence="15 16">CBS 109695</strain>
    </source>
</reference>
<dbReference type="Proteomes" id="UP000076532">
    <property type="component" value="Unassembled WGS sequence"/>
</dbReference>
<evidence type="ECO:0000256" key="12">
    <source>
        <dbReference type="ARBA" id="ARBA00023136"/>
    </source>
</evidence>
<evidence type="ECO:0000256" key="6">
    <source>
        <dbReference type="ARBA" id="ARBA00022692"/>
    </source>
</evidence>
<dbReference type="AlphaFoldDB" id="A0A166RGV6"/>
<accession>A0A166RGV6</accession>
<dbReference type="InterPro" id="IPR001128">
    <property type="entry name" value="Cyt_P450"/>
</dbReference>
<proteinExistence type="inferred from homology"/>
<dbReference type="EMBL" id="KV417504">
    <property type="protein sequence ID" value="KZP28257.1"/>
    <property type="molecule type" value="Genomic_DNA"/>
</dbReference>
<dbReference type="STRING" id="436010.A0A166RGV6"/>
<keyword evidence="12 14" id="KW-0472">Membrane</keyword>
<evidence type="ECO:0000313" key="15">
    <source>
        <dbReference type="EMBL" id="KZP28257.1"/>
    </source>
</evidence>
<dbReference type="PANTHER" id="PTHR24305">
    <property type="entry name" value="CYTOCHROME P450"/>
    <property type="match status" value="1"/>
</dbReference>
<dbReference type="OrthoDB" id="1470350at2759"/>
<dbReference type="GO" id="GO:0004497">
    <property type="term" value="F:monooxygenase activity"/>
    <property type="evidence" value="ECO:0007669"/>
    <property type="project" value="UniProtKB-KW"/>
</dbReference>
<feature type="binding site" description="axial binding residue" evidence="13">
    <location>
        <position position="478"/>
    </location>
    <ligand>
        <name>heme</name>
        <dbReference type="ChEBI" id="CHEBI:30413"/>
    </ligand>
    <ligandPart>
        <name>Fe</name>
        <dbReference type="ChEBI" id="CHEBI:18248"/>
    </ligandPart>
</feature>
<evidence type="ECO:0000256" key="5">
    <source>
        <dbReference type="ARBA" id="ARBA00022617"/>
    </source>
</evidence>
<evidence type="ECO:0000256" key="10">
    <source>
        <dbReference type="ARBA" id="ARBA00023004"/>
    </source>
</evidence>
<evidence type="ECO:0000256" key="9">
    <source>
        <dbReference type="ARBA" id="ARBA00023002"/>
    </source>
</evidence>
<dbReference type="Pfam" id="PF00067">
    <property type="entry name" value="p450"/>
    <property type="match status" value="1"/>
</dbReference>
<keyword evidence="10 13" id="KW-0408">Iron</keyword>
<keyword evidence="5 13" id="KW-0349">Heme</keyword>
<comment type="similarity">
    <text evidence="4">Belongs to the cytochrome P450 family.</text>
</comment>
<evidence type="ECO:0000256" key="14">
    <source>
        <dbReference type="SAM" id="Phobius"/>
    </source>
</evidence>
<dbReference type="PRINTS" id="PR00465">
    <property type="entry name" value="EP450IV"/>
</dbReference>
<keyword evidence="8 14" id="KW-1133">Transmembrane helix</keyword>
<dbReference type="GO" id="GO:0016705">
    <property type="term" value="F:oxidoreductase activity, acting on paired donors, with incorporation or reduction of molecular oxygen"/>
    <property type="evidence" value="ECO:0007669"/>
    <property type="project" value="InterPro"/>
</dbReference>
<keyword evidence="11" id="KW-0503">Monooxygenase</keyword>
<evidence type="ECO:0000256" key="4">
    <source>
        <dbReference type="ARBA" id="ARBA00010617"/>
    </source>
</evidence>